<dbReference type="STRING" id="1802061.A3A93_03295"/>
<dbReference type="PANTHER" id="PTHR43861">
    <property type="entry name" value="TRANS-ACONITATE 2-METHYLTRANSFERASE-RELATED"/>
    <property type="match status" value="1"/>
</dbReference>
<organism evidence="2 3">
    <name type="scientific">Candidatus Roizmanbacteria bacterium RIFCSPLOWO2_01_FULL_38_12</name>
    <dbReference type="NCBI Taxonomy" id="1802061"/>
    <lineage>
        <taxon>Bacteria</taxon>
        <taxon>Candidatus Roizmaniibacteriota</taxon>
    </lineage>
</organism>
<dbReference type="CDD" id="cd02440">
    <property type="entry name" value="AdoMet_MTases"/>
    <property type="match status" value="1"/>
</dbReference>
<accession>A0A1F7ISN3</accession>
<dbReference type="InterPro" id="IPR013216">
    <property type="entry name" value="Methyltransf_11"/>
</dbReference>
<protein>
    <recommendedName>
        <fullName evidence="1">Methyltransferase type 11 domain-containing protein</fullName>
    </recommendedName>
</protein>
<reference evidence="2 3" key="1">
    <citation type="journal article" date="2016" name="Nat. Commun.">
        <title>Thousands of microbial genomes shed light on interconnected biogeochemical processes in an aquifer system.</title>
        <authorList>
            <person name="Anantharaman K."/>
            <person name="Brown C.T."/>
            <person name="Hug L.A."/>
            <person name="Sharon I."/>
            <person name="Castelle C.J."/>
            <person name="Probst A.J."/>
            <person name="Thomas B.C."/>
            <person name="Singh A."/>
            <person name="Wilkins M.J."/>
            <person name="Karaoz U."/>
            <person name="Brodie E.L."/>
            <person name="Williams K.H."/>
            <person name="Hubbard S.S."/>
            <person name="Banfield J.F."/>
        </authorList>
    </citation>
    <scope>NUCLEOTIDE SEQUENCE [LARGE SCALE GENOMIC DNA]</scope>
</reference>
<dbReference type="InterPro" id="IPR029063">
    <property type="entry name" value="SAM-dependent_MTases_sf"/>
</dbReference>
<dbReference type="Gene3D" id="3.40.50.150">
    <property type="entry name" value="Vaccinia Virus protein VP39"/>
    <property type="match status" value="1"/>
</dbReference>
<sequence length="245" mass="27663">MNPDIKYKLQEDQYVVEGGYHRERLLQQNALGIESRGKLMLTADVIQRFNPRVVLDLGCGEGVLMEELSARGVSSVGIDLSEKATSLMPSSLRKNTIVGDIARLPIESGTVPMATMIAVLEHIPPDTIFQVIQEIHRTLEKDGIFVVRVPSRHQPIRDKHFQHFTPDSLKQTLEQSGLFTVEEMIGNHNTAIDWEELYETIKNGSTNDSMLPSEINERAERVYNVELKVCDPLNAKRLLSVCRKN</sequence>
<dbReference type="SUPFAM" id="SSF53335">
    <property type="entry name" value="S-adenosyl-L-methionine-dependent methyltransferases"/>
    <property type="match status" value="1"/>
</dbReference>
<dbReference type="Proteomes" id="UP000177141">
    <property type="component" value="Unassembled WGS sequence"/>
</dbReference>
<proteinExistence type="predicted"/>
<comment type="caution">
    <text evidence="2">The sequence shown here is derived from an EMBL/GenBank/DDBJ whole genome shotgun (WGS) entry which is preliminary data.</text>
</comment>
<dbReference type="EMBL" id="MGAL01000043">
    <property type="protein sequence ID" value="OGK46372.1"/>
    <property type="molecule type" value="Genomic_DNA"/>
</dbReference>
<name>A0A1F7ISN3_9BACT</name>
<evidence type="ECO:0000259" key="1">
    <source>
        <dbReference type="Pfam" id="PF08241"/>
    </source>
</evidence>
<dbReference type="Pfam" id="PF08241">
    <property type="entry name" value="Methyltransf_11"/>
    <property type="match status" value="1"/>
</dbReference>
<dbReference type="GO" id="GO:0008757">
    <property type="term" value="F:S-adenosylmethionine-dependent methyltransferase activity"/>
    <property type="evidence" value="ECO:0007669"/>
    <property type="project" value="InterPro"/>
</dbReference>
<feature type="domain" description="Methyltransferase type 11" evidence="1">
    <location>
        <begin position="55"/>
        <end position="147"/>
    </location>
</feature>
<evidence type="ECO:0000313" key="3">
    <source>
        <dbReference type="Proteomes" id="UP000177141"/>
    </source>
</evidence>
<evidence type="ECO:0000313" key="2">
    <source>
        <dbReference type="EMBL" id="OGK46372.1"/>
    </source>
</evidence>
<gene>
    <name evidence="2" type="ORF">A3A93_03295</name>
</gene>
<dbReference type="AlphaFoldDB" id="A0A1F7ISN3"/>